<name>A0AAD7ZPD8_DIPPU</name>
<accession>A0AAD7ZPD8</accession>
<proteinExistence type="predicted"/>
<gene>
    <name evidence="1" type="ORF">L9F63_021401</name>
</gene>
<dbReference type="EMBL" id="JASPKZ010007436">
    <property type="protein sequence ID" value="KAJ9584253.1"/>
    <property type="molecule type" value="Genomic_DNA"/>
</dbReference>
<reference evidence="1" key="2">
    <citation type="submission" date="2023-05" db="EMBL/GenBank/DDBJ databases">
        <authorList>
            <person name="Fouks B."/>
        </authorList>
    </citation>
    <scope>NUCLEOTIDE SEQUENCE</scope>
    <source>
        <strain evidence="1">Stay&amp;Tobe</strain>
        <tissue evidence="1">Testes</tissue>
    </source>
</reference>
<feature type="non-terminal residue" evidence="1">
    <location>
        <position position="1"/>
    </location>
</feature>
<reference evidence="1" key="1">
    <citation type="journal article" date="2023" name="IScience">
        <title>Live-bearing cockroach genome reveals convergent evolutionary mechanisms linked to viviparity in insects and beyond.</title>
        <authorList>
            <person name="Fouks B."/>
            <person name="Harrison M.C."/>
            <person name="Mikhailova A.A."/>
            <person name="Marchal E."/>
            <person name="English S."/>
            <person name="Carruthers M."/>
            <person name="Jennings E.C."/>
            <person name="Chiamaka E.L."/>
            <person name="Frigard R.A."/>
            <person name="Pippel M."/>
            <person name="Attardo G.M."/>
            <person name="Benoit J.B."/>
            <person name="Bornberg-Bauer E."/>
            <person name="Tobe S.S."/>
        </authorList>
    </citation>
    <scope>NUCLEOTIDE SEQUENCE</scope>
    <source>
        <strain evidence="1">Stay&amp;Tobe</strain>
    </source>
</reference>
<evidence type="ECO:0000313" key="2">
    <source>
        <dbReference type="Proteomes" id="UP001233999"/>
    </source>
</evidence>
<protein>
    <submittedName>
        <fullName evidence="1">Uncharacterized protein</fullName>
    </submittedName>
</protein>
<evidence type="ECO:0000313" key="1">
    <source>
        <dbReference type="EMBL" id="KAJ9584253.1"/>
    </source>
</evidence>
<comment type="caution">
    <text evidence="1">The sequence shown here is derived from an EMBL/GenBank/DDBJ whole genome shotgun (WGS) entry which is preliminary data.</text>
</comment>
<keyword evidence="2" id="KW-1185">Reference proteome</keyword>
<dbReference type="Proteomes" id="UP001233999">
    <property type="component" value="Unassembled WGS sequence"/>
</dbReference>
<sequence length="85" mass="9465">NFISPLKLPKPDTSRGFLYTYTPMRNYEMSCSAKCLLKVCEFPWIAGGSLKLKVSTNTRGVARAPCVFAARKCIRTFSLTVKGQV</sequence>
<dbReference type="AlphaFoldDB" id="A0AAD7ZPD8"/>
<feature type="non-terminal residue" evidence="1">
    <location>
        <position position="85"/>
    </location>
</feature>
<organism evidence="1 2">
    <name type="scientific">Diploptera punctata</name>
    <name type="common">Pacific beetle cockroach</name>
    <dbReference type="NCBI Taxonomy" id="6984"/>
    <lineage>
        <taxon>Eukaryota</taxon>
        <taxon>Metazoa</taxon>
        <taxon>Ecdysozoa</taxon>
        <taxon>Arthropoda</taxon>
        <taxon>Hexapoda</taxon>
        <taxon>Insecta</taxon>
        <taxon>Pterygota</taxon>
        <taxon>Neoptera</taxon>
        <taxon>Polyneoptera</taxon>
        <taxon>Dictyoptera</taxon>
        <taxon>Blattodea</taxon>
        <taxon>Blaberoidea</taxon>
        <taxon>Blaberidae</taxon>
        <taxon>Diplopterinae</taxon>
        <taxon>Diploptera</taxon>
    </lineage>
</organism>